<evidence type="ECO:0000256" key="8">
    <source>
        <dbReference type="ARBA" id="ARBA00023136"/>
    </source>
</evidence>
<feature type="region of interest" description="Disordered" evidence="14">
    <location>
        <begin position="1263"/>
        <end position="1319"/>
    </location>
</feature>
<dbReference type="FunFam" id="2.10.25.10:FF:000100">
    <property type="entry name" value="neurogenic locus notch homolog protein 3"/>
    <property type="match status" value="1"/>
</dbReference>
<dbReference type="SMART" id="SM00181">
    <property type="entry name" value="EGF"/>
    <property type="match status" value="5"/>
</dbReference>
<feature type="domain" description="Cadherin" evidence="20">
    <location>
        <begin position="41"/>
        <end position="141"/>
    </location>
</feature>
<keyword evidence="10" id="KW-0325">Glycoprotein</keyword>
<feature type="domain" description="EGF-like" evidence="16">
    <location>
        <begin position="487"/>
        <end position="523"/>
    </location>
</feature>
<evidence type="ECO:0000256" key="3">
    <source>
        <dbReference type="ARBA" id="ARBA00022536"/>
    </source>
</evidence>
<dbReference type="SUPFAM" id="SSF81321">
    <property type="entry name" value="Family A G protein-coupled receptor-like"/>
    <property type="match status" value="1"/>
</dbReference>
<keyword evidence="3 13" id="KW-0245">EGF-like domain</keyword>
<name>A0AAV2AXT7_9ARAC</name>
<dbReference type="GO" id="GO:0007163">
    <property type="term" value="P:establishment or maintenance of cell polarity"/>
    <property type="evidence" value="ECO:0007669"/>
    <property type="project" value="UniProtKB-ARBA"/>
</dbReference>
<dbReference type="PROSITE" id="PS50221">
    <property type="entry name" value="GAIN_B"/>
    <property type="match status" value="1"/>
</dbReference>
<feature type="disulfide bond" evidence="13">
    <location>
        <begin position="359"/>
        <end position="368"/>
    </location>
</feature>
<evidence type="ECO:0000256" key="14">
    <source>
        <dbReference type="SAM" id="MobiDB-lite"/>
    </source>
</evidence>
<evidence type="ECO:0000256" key="13">
    <source>
        <dbReference type="PROSITE-ProRule" id="PRU00076"/>
    </source>
</evidence>
<dbReference type="PROSITE" id="PS00022">
    <property type="entry name" value="EGF_1"/>
    <property type="match status" value="5"/>
</dbReference>
<evidence type="ECO:0000259" key="21">
    <source>
        <dbReference type="PROSITE" id="PS50853"/>
    </source>
</evidence>
<dbReference type="CDD" id="cd00054">
    <property type="entry name" value="EGF_CA"/>
    <property type="match status" value="4"/>
</dbReference>
<dbReference type="InterPro" id="IPR015919">
    <property type="entry name" value="Cadherin-like_sf"/>
</dbReference>
<keyword evidence="7 15" id="KW-1133">Transmembrane helix</keyword>
<feature type="domain" description="EGF-like" evidence="16">
    <location>
        <begin position="332"/>
        <end position="369"/>
    </location>
</feature>
<dbReference type="GO" id="GO:0004930">
    <property type="term" value="F:G protein-coupled receptor activity"/>
    <property type="evidence" value="ECO:0007669"/>
    <property type="project" value="InterPro"/>
</dbReference>
<dbReference type="PROSITE" id="PS50026">
    <property type="entry name" value="EGF_3"/>
    <property type="match status" value="5"/>
</dbReference>
<evidence type="ECO:0000259" key="19">
    <source>
        <dbReference type="PROSITE" id="PS50261"/>
    </source>
</evidence>
<dbReference type="InterPro" id="IPR003961">
    <property type="entry name" value="FN3_dom"/>
</dbReference>
<feature type="compositionally biased region" description="Polar residues" evidence="14">
    <location>
        <begin position="761"/>
        <end position="770"/>
    </location>
</feature>
<dbReference type="GO" id="GO:0005886">
    <property type="term" value="C:plasma membrane"/>
    <property type="evidence" value="ECO:0007669"/>
    <property type="project" value="UniProtKB-SubCell"/>
</dbReference>
<dbReference type="InterPro" id="IPR036116">
    <property type="entry name" value="FN3_sf"/>
</dbReference>
<feature type="domain" description="EGF-like" evidence="16">
    <location>
        <begin position="408"/>
        <end position="447"/>
    </location>
</feature>
<dbReference type="PRINTS" id="PR00249">
    <property type="entry name" value="GPCRSECRETIN"/>
</dbReference>
<feature type="compositionally biased region" description="Basic and acidic residues" evidence="14">
    <location>
        <begin position="740"/>
        <end position="749"/>
    </location>
</feature>
<comment type="subcellular location">
    <subcellularLocation>
        <location evidence="1">Cell membrane</location>
        <topology evidence="1">Multi-pass membrane protein</topology>
    </subcellularLocation>
</comment>
<evidence type="ECO:0000256" key="12">
    <source>
        <dbReference type="PROSITE-ProRule" id="PRU00043"/>
    </source>
</evidence>
<dbReference type="PROSITE" id="PS50227">
    <property type="entry name" value="G_PROTEIN_RECEP_F2_3"/>
    <property type="match status" value="1"/>
</dbReference>
<evidence type="ECO:0000259" key="16">
    <source>
        <dbReference type="PROSITE" id="PS50026"/>
    </source>
</evidence>
<feature type="transmembrane region" description="Helical" evidence="15">
    <location>
        <begin position="1048"/>
        <end position="1069"/>
    </location>
</feature>
<organism evidence="22 23">
    <name type="scientific">Larinioides sclopetarius</name>
    <dbReference type="NCBI Taxonomy" id="280406"/>
    <lineage>
        <taxon>Eukaryota</taxon>
        <taxon>Metazoa</taxon>
        <taxon>Ecdysozoa</taxon>
        <taxon>Arthropoda</taxon>
        <taxon>Chelicerata</taxon>
        <taxon>Arachnida</taxon>
        <taxon>Araneae</taxon>
        <taxon>Araneomorphae</taxon>
        <taxon>Entelegynae</taxon>
        <taxon>Araneoidea</taxon>
        <taxon>Araneidae</taxon>
        <taxon>Larinioides</taxon>
    </lineage>
</organism>
<reference evidence="22 23" key="1">
    <citation type="submission" date="2024-04" db="EMBL/GenBank/DDBJ databases">
        <authorList>
            <person name="Rising A."/>
            <person name="Reimegard J."/>
            <person name="Sonavane S."/>
            <person name="Akerstrom W."/>
            <person name="Nylinder S."/>
            <person name="Hedman E."/>
            <person name="Kallberg Y."/>
        </authorList>
    </citation>
    <scope>NUCLEOTIDE SEQUENCE [LARGE SCALE GENOMIC DNA]</scope>
</reference>
<evidence type="ECO:0000256" key="1">
    <source>
        <dbReference type="ARBA" id="ARBA00004651"/>
    </source>
</evidence>
<evidence type="ECO:0000256" key="15">
    <source>
        <dbReference type="SAM" id="Phobius"/>
    </source>
</evidence>
<dbReference type="Pfam" id="PF01825">
    <property type="entry name" value="GPS"/>
    <property type="match status" value="1"/>
</dbReference>
<evidence type="ECO:0000256" key="10">
    <source>
        <dbReference type="ARBA" id="ARBA00023180"/>
    </source>
</evidence>
<feature type="disulfide bond" evidence="13">
    <location>
        <begin position="397"/>
        <end position="406"/>
    </location>
</feature>
<dbReference type="CDD" id="cd15040">
    <property type="entry name" value="7tmB2_Adhesion"/>
    <property type="match status" value="1"/>
</dbReference>
<dbReference type="PANTHER" id="PTHR47767">
    <property type="entry name" value="ADHESION G PROTEIN-COUPLED RECEPTOR G7"/>
    <property type="match status" value="1"/>
</dbReference>
<evidence type="ECO:0000313" key="22">
    <source>
        <dbReference type="EMBL" id="CAL1288396.1"/>
    </source>
</evidence>
<dbReference type="GO" id="GO:0007166">
    <property type="term" value="P:cell surface receptor signaling pathway"/>
    <property type="evidence" value="ECO:0007669"/>
    <property type="project" value="InterPro"/>
</dbReference>
<feature type="transmembrane region" description="Helical" evidence="15">
    <location>
        <begin position="1001"/>
        <end position="1027"/>
    </location>
</feature>
<dbReference type="InterPro" id="IPR017981">
    <property type="entry name" value="GPCR_2-like_7TM"/>
</dbReference>
<feature type="disulfide bond" evidence="13">
    <location>
        <begin position="437"/>
        <end position="446"/>
    </location>
</feature>
<feature type="domain" description="Cadherin" evidence="20">
    <location>
        <begin position="142"/>
        <end position="264"/>
    </location>
</feature>
<feature type="compositionally biased region" description="Polar residues" evidence="14">
    <location>
        <begin position="1299"/>
        <end position="1312"/>
    </location>
</feature>
<evidence type="ECO:0000256" key="4">
    <source>
        <dbReference type="ARBA" id="ARBA00022692"/>
    </source>
</evidence>
<dbReference type="InterPro" id="IPR013032">
    <property type="entry name" value="EGF-like_CS"/>
</dbReference>
<feature type="compositionally biased region" description="Polar residues" evidence="14">
    <location>
        <begin position="1498"/>
        <end position="1516"/>
    </location>
</feature>
<dbReference type="PROSITE" id="PS01186">
    <property type="entry name" value="EGF_2"/>
    <property type="match status" value="4"/>
</dbReference>
<dbReference type="SMART" id="SM00303">
    <property type="entry name" value="GPS"/>
    <property type="match status" value="1"/>
</dbReference>
<comment type="caution">
    <text evidence="22">The sequence shown here is derived from an EMBL/GenBank/DDBJ whole genome shotgun (WGS) entry which is preliminary data.</text>
</comment>
<dbReference type="Pfam" id="PF12661">
    <property type="entry name" value="hEGF"/>
    <property type="match status" value="1"/>
</dbReference>
<dbReference type="PROSITE" id="PS00010">
    <property type="entry name" value="ASX_HYDROXYL"/>
    <property type="match status" value="1"/>
</dbReference>
<dbReference type="EMBL" id="CAXIEN010000231">
    <property type="protein sequence ID" value="CAL1288396.1"/>
    <property type="molecule type" value="Genomic_DNA"/>
</dbReference>
<evidence type="ECO:0000259" key="20">
    <source>
        <dbReference type="PROSITE" id="PS50268"/>
    </source>
</evidence>
<keyword evidence="5" id="KW-0732">Signal</keyword>
<feature type="domain" description="GAIN-B" evidence="17">
    <location>
        <begin position="750"/>
        <end position="932"/>
    </location>
</feature>
<evidence type="ECO:0000259" key="18">
    <source>
        <dbReference type="PROSITE" id="PS50227"/>
    </source>
</evidence>
<dbReference type="InterPro" id="IPR018097">
    <property type="entry name" value="EGF_Ca-bd_CS"/>
</dbReference>
<dbReference type="FunFam" id="2.10.25.10:FF:000109">
    <property type="entry name" value="Notch homolog 4, [Drosophila]"/>
    <property type="match status" value="1"/>
</dbReference>
<feature type="transmembrane region" description="Helical" evidence="15">
    <location>
        <begin position="1139"/>
        <end position="1160"/>
    </location>
</feature>
<dbReference type="InterPro" id="IPR002126">
    <property type="entry name" value="Cadherin-like_dom"/>
</dbReference>
<dbReference type="Gene3D" id="1.20.1070.10">
    <property type="entry name" value="Rhodopsin 7-helix transmembrane proteins"/>
    <property type="match status" value="1"/>
</dbReference>
<feature type="domain" description="EGF-like" evidence="16">
    <location>
        <begin position="448"/>
        <end position="485"/>
    </location>
</feature>
<sequence length="1569" mass="174966">MAASSNIPESRFYSSPMKLFVVALLSSLKNLDNSTSKLVFRPLMHQPRIYSGAPAGVHVTTVHAYDPDKPRKKVEYNLPNVLDYKHFVVDKMSGNLSTATMINKTVGESYQVMVAAVSYGSSELEHLQIAVTEFNQFAPRFEQRNYTLELHPETKVDTVVLRVRASDPDPEPHNAEIYYILDQNSTSQYFTLNSLTGELTLSLPLNESEPLQNFGIFAEDGGSPKRWDYVPVFVVMKTLSAPQNVTVISITHDSAVICWGAPKYGGLLGYVLKYYPFNGDAHFVVNMTVSDRSSVCETLENLIGDTDYKFLVHGWNTEEQGQKTEVLEFHTAENWCNKVTCEPGVCISLQSEPWYECDCPQGFYGTSCEYFDPCSRNPCNNNGKCLNTTHNEYVCICAEDYSGPNCGSYNPCLRRRNPCENGATCEMTTNNIYVCICAEGFYGRKCKYRDLCISNPCLNGGTCSSINETDFMCTCPVGFVGTLCETDTDECASSPCLYSSTCLNQKGNFSCICPVGFTGLQCEKSVQCSADKTDTEKGMFYWNSTSHSTEVTVPCPFGSVNSLSKGYAYRSCILTNVSAIWGPVNASECKGKGFVKEKFCFSRVTNVEEIKGQVVADELTDELHTITKDPNTLNRETLEAAAQGIETISNFAVQDKRIAEGMVQVISNIMDINDTVVAQDENSTFAELSKNLLQIVDDFASNVALKPGETLNVGSPNVRIQSVDWSPATGNETDVQHLKLTAPKDRGDQPEISPTEPTDIEASTESSVGSTRPPERQKVPMVKVFVPKEALQEAHRQLEGNVRVKFVVYYNDKLFQSKKLNLPDNDLNQEEQESASGASTSLKLKKSKDEPDFKAPVLQISVGNVTLKNMNKPLIYILPLKTKRHVLCVYWNEKDRRWSAEGLTTNHTKNYVICQSTHMTAFSVLLDVTPRAPKNKTHESILSIISYVGSVLSIIGLSLTIITYVLFGCLNRDHPGKILANLCLSLLLMNVTFLIEALNPVVGGNACAVVAVLLHYFVLTSLSWMCVEAINMYQLLVHVFASSETRFMLKRCCFAWGAPLIIVALTASFRLDAYFEGLQYCMLSPLNPWIYYCAFLAPSCLILAVNFTVFVLVSRVIFTPRLTTKTSNNPNSLVTAAQVRGAFTVMVLLGVTWVFGTMAFGEMKLIFQYAFCISNSLQGFLIFLVRCLLYPEARNAWIYLFKTGKFKKHRGVVPPGTVSFSNSQGCKNAASSTSQSTSRNDYSEDSPNVVLDSSLFKRKASVEKNGKGHRTAYRLRSVSMNSPMQRSPSHHAKQKEPRNTSFRKSQKGQIHSNEPERNNFDAIKSEHIGSGSSGPVKVIFSNYFNEDGSFNDKVPQEGFPLENKKSSEYFTAKFVGRNNNPFAVKQSTNEFGNCKKRRSASLDIVPSNDENRDDALPCISTMEGLKCFFANMKLRSSEQTNKDKRSFSLAVATPDSIPRVSLKKENGTNVKKEKSSRCMGFKRRNSIVFEREEEQSDGENSASTDVEDSPTSSVGFQRSRRGHPISEVENNVKENNMQKYYHKRFRSEDGLSLQRTYPFILSQKEYNGN</sequence>
<evidence type="ECO:0000256" key="6">
    <source>
        <dbReference type="ARBA" id="ARBA00022737"/>
    </source>
</evidence>
<dbReference type="PROSITE" id="PS01187">
    <property type="entry name" value="EGF_CA"/>
    <property type="match status" value="1"/>
</dbReference>
<keyword evidence="4 15" id="KW-0812">Transmembrane</keyword>
<dbReference type="InterPro" id="IPR013783">
    <property type="entry name" value="Ig-like_fold"/>
</dbReference>
<accession>A0AAV2AXT7</accession>
<dbReference type="Gene3D" id="2.10.25.10">
    <property type="entry name" value="Laminin"/>
    <property type="match status" value="4"/>
</dbReference>
<dbReference type="InterPro" id="IPR001879">
    <property type="entry name" value="GPCR_2_extracellular_dom"/>
</dbReference>
<evidence type="ECO:0000256" key="7">
    <source>
        <dbReference type="ARBA" id="ARBA00022989"/>
    </source>
</evidence>
<feature type="transmembrane region" description="Helical" evidence="15">
    <location>
        <begin position="978"/>
        <end position="995"/>
    </location>
</feature>
<dbReference type="PROSITE" id="PS50268">
    <property type="entry name" value="CADHERIN_2"/>
    <property type="match status" value="2"/>
</dbReference>
<feature type="region of interest" description="Disordered" evidence="14">
    <location>
        <begin position="740"/>
        <end position="776"/>
    </location>
</feature>
<feature type="compositionally biased region" description="Polar residues" evidence="14">
    <location>
        <begin position="1218"/>
        <end position="1240"/>
    </location>
</feature>
<dbReference type="InterPro" id="IPR000832">
    <property type="entry name" value="GPCR_2_secretin-like"/>
</dbReference>
<feature type="disulfide bond" evidence="13">
    <location>
        <begin position="475"/>
        <end position="484"/>
    </location>
</feature>
<dbReference type="Pfam" id="PF00028">
    <property type="entry name" value="Cadherin"/>
    <property type="match status" value="1"/>
</dbReference>
<feature type="region of interest" description="Disordered" evidence="14">
    <location>
        <begin position="828"/>
        <end position="847"/>
    </location>
</feature>
<dbReference type="InterPro" id="IPR057244">
    <property type="entry name" value="GAIN_B"/>
</dbReference>
<feature type="transmembrane region" description="Helical" evidence="15">
    <location>
        <begin position="1089"/>
        <end position="1118"/>
    </location>
</feature>
<dbReference type="CDD" id="cd00063">
    <property type="entry name" value="FN3"/>
    <property type="match status" value="1"/>
</dbReference>
<dbReference type="PANTHER" id="PTHR47767:SF1">
    <property type="entry name" value="ADHESION G PROTEIN-COUPLED RECEPTOR G7"/>
    <property type="match status" value="1"/>
</dbReference>
<dbReference type="GO" id="GO:0007156">
    <property type="term" value="P:homophilic cell adhesion via plasma membrane adhesion molecules"/>
    <property type="evidence" value="ECO:0007669"/>
    <property type="project" value="InterPro"/>
</dbReference>
<feature type="domain" description="Fibronectin type-III" evidence="21">
    <location>
        <begin position="241"/>
        <end position="334"/>
    </location>
</feature>
<dbReference type="InterPro" id="IPR000152">
    <property type="entry name" value="EGF-type_Asp/Asn_hydroxyl_site"/>
</dbReference>
<protein>
    <submittedName>
        <fullName evidence="22">Uncharacterized protein</fullName>
    </submittedName>
</protein>
<dbReference type="InterPro" id="IPR046338">
    <property type="entry name" value="GAIN_dom_sf"/>
</dbReference>
<dbReference type="SUPFAM" id="SSF49313">
    <property type="entry name" value="Cadherin-like"/>
    <property type="match status" value="2"/>
</dbReference>
<feature type="domain" description="EGF-like" evidence="16">
    <location>
        <begin position="370"/>
        <end position="407"/>
    </location>
</feature>
<dbReference type="SMART" id="SM00060">
    <property type="entry name" value="FN3"/>
    <property type="match status" value="1"/>
</dbReference>
<feature type="transmembrane region" description="Helical" evidence="15">
    <location>
        <begin position="944"/>
        <end position="966"/>
    </location>
</feature>
<dbReference type="SUPFAM" id="SSF49265">
    <property type="entry name" value="Fibronectin type III"/>
    <property type="match status" value="1"/>
</dbReference>
<keyword evidence="11" id="KW-0424">Laminin EGF-like domain</keyword>
<dbReference type="Gene3D" id="2.60.40.10">
    <property type="entry name" value="Immunoglobulins"/>
    <property type="match status" value="1"/>
</dbReference>
<feature type="region of interest" description="Disordered" evidence="14">
    <location>
        <begin position="1489"/>
        <end position="1535"/>
    </location>
</feature>
<dbReference type="InterPro" id="IPR001881">
    <property type="entry name" value="EGF-like_Ca-bd_dom"/>
</dbReference>
<feature type="compositionally biased region" description="Polar residues" evidence="14">
    <location>
        <begin position="1278"/>
        <end position="1287"/>
    </location>
</feature>
<evidence type="ECO:0000313" key="23">
    <source>
        <dbReference type="Proteomes" id="UP001497382"/>
    </source>
</evidence>
<keyword evidence="23" id="KW-1185">Reference proteome</keyword>
<keyword evidence="9 13" id="KW-1015">Disulfide bond</keyword>
<keyword evidence="12" id="KW-0106">Calcium</keyword>
<dbReference type="SMART" id="SM00112">
    <property type="entry name" value="CA"/>
    <property type="match status" value="2"/>
</dbReference>
<evidence type="ECO:0000256" key="5">
    <source>
        <dbReference type="ARBA" id="ARBA00022729"/>
    </source>
</evidence>
<dbReference type="PROSITE" id="PS50261">
    <property type="entry name" value="G_PROTEIN_RECEP_F2_4"/>
    <property type="match status" value="1"/>
</dbReference>
<dbReference type="PROSITE" id="PS50853">
    <property type="entry name" value="FN3"/>
    <property type="match status" value="1"/>
</dbReference>
<dbReference type="InterPro" id="IPR000203">
    <property type="entry name" value="GPS"/>
</dbReference>
<dbReference type="GO" id="GO:0001736">
    <property type="term" value="P:establishment of planar polarity"/>
    <property type="evidence" value="ECO:0007669"/>
    <property type="project" value="UniProtKB-ARBA"/>
</dbReference>
<evidence type="ECO:0000259" key="17">
    <source>
        <dbReference type="PROSITE" id="PS50221"/>
    </source>
</evidence>
<keyword evidence="8 15" id="KW-0472">Membrane</keyword>
<proteinExistence type="predicted"/>
<dbReference type="InterPro" id="IPR000742">
    <property type="entry name" value="EGF"/>
</dbReference>
<dbReference type="Pfam" id="PF00008">
    <property type="entry name" value="EGF"/>
    <property type="match status" value="3"/>
</dbReference>
<keyword evidence="6" id="KW-0677">Repeat</keyword>
<gene>
    <name evidence="22" type="ORF">LARSCL_LOCUS15323</name>
</gene>
<dbReference type="Gene3D" id="2.60.40.60">
    <property type="entry name" value="Cadherins"/>
    <property type="match status" value="2"/>
</dbReference>
<dbReference type="SUPFAM" id="SSF57196">
    <property type="entry name" value="EGF/Laminin"/>
    <property type="match status" value="5"/>
</dbReference>
<dbReference type="CDD" id="cd11304">
    <property type="entry name" value="Cadherin_repeat"/>
    <property type="match status" value="2"/>
</dbReference>
<keyword evidence="2" id="KW-1003">Cell membrane</keyword>
<feature type="domain" description="G-protein coupled receptors family 2 profile 2" evidence="19">
    <location>
        <begin position="942"/>
        <end position="1190"/>
    </location>
</feature>
<feature type="domain" description="G-protein coupled receptors family 2 profile 1" evidence="18">
    <location>
        <begin position="501"/>
        <end position="589"/>
    </location>
</feature>
<dbReference type="Pfam" id="PF00002">
    <property type="entry name" value="7tm_2"/>
    <property type="match status" value="1"/>
</dbReference>
<comment type="caution">
    <text evidence="13">Lacks conserved residue(s) required for the propagation of feature annotation.</text>
</comment>
<evidence type="ECO:0000256" key="11">
    <source>
        <dbReference type="ARBA" id="ARBA00023292"/>
    </source>
</evidence>
<dbReference type="Gene3D" id="2.60.220.50">
    <property type="match status" value="1"/>
</dbReference>
<feature type="region of interest" description="Disordered" evidence="14">
    <location>
        <begin position="1217"/>
        <end position="1246"/>
    </location>
</feature>
<evidence type="ECO:0000256" key="2">
    <source>
        <dbReference type="ARBA" id="ARBA00022475"/>
    </source>
</evidence>
<dbReference type="Pfam" id="PF00041">
    <property type="entry name" value="fn3"/>
    <property type="match status" value="1"/>
</dbReference>
<evidence type="ECO:0000256" key="9">
    <source>
        <dbReference type="ARBA" id="ARBA00023157"/>
    </source>
</evidence>
<dbReference type="Proteomes" id="UP001497382">
    <property type="component" value="Unassembled WGS sequence"/>
</dbReference>
<feature type="disulfide bond" evidence="13">
    <location>
        <begin position="513"/>
        <end position="522"/>
    </location>
</feature>
<dbReference type="InterPro" id="IPR053066">
    <property type="entry name" value="ADGR_G7"/>
</dbReference>
<feature type="disulfide bond" evidence="13">
    <location>
        <begin position="336"/>
        <end position="346"/>
    </location>
</feature>
<dbReference type="GO" id="GO:0005509">
    <property type="term" value="F:calcium ion binding"/>
    <property type="evidence" value="ECO:0007669"/>
    <property type="project" value="UniProtKB-UniRule"/>
</dbReference>
<dbReference type="SMART" id="SM00179">
    <property type="entry name" value="EGF_CA"/>
    <property type="match status" value="5"/>
</dbReference>